<evidence type="ECO:0000313" key="2">
    <source>
        <dbReference type="EMBL" id="SLN40180.1"/>
    </source>
</evidence>
<proteinExistence type="predicted"/>
<keyword evidence="3" id="KW-1185">Reference proteome</keyword>
<keyword evidence="1" id="KW-0812">Transmembrane</keyword>
<gene>
    <name evidence="2" type="ORF">PSJ8397_01992</name>
</gene>
<dbReference type="Proteomes" id="UP000193623">
    <property type="component" value="Unassembled WGS sequence"/>
</dbReference>
<dbReference type="EMBL" id="FWFT01000003">
    <property type="protein sequence ID" value="SLN40180.1"/>
    <property type="molecule type" value="Genomic_DNA"/>
</dbReference>
<protein>
    <recommendedName>
        <fullName evidence="4">TadE-like protein</fullName>
    </recommendedName>
</protein>
<sequence length="187" mass="20931">MHFLLRTIGAILRRFRRNESGGPTVEFVLLFTPFIVLPVTGFEMGLLMTRHAMLERGLDMAIREVRLNTGEEISETDMKRMICNAAGILPECMTNVRLEMRTLNMRHVGNQSTNSIPRSASCTNLNQPFLPARNFENGAANQMMIVRACGVFKPMLIPGVGVAYQLNQGPQGRYRLVATSAFVMEPL</sequence>
<evidence type="ECO:0008006" key="4">
    <source>
        <dbReference type="Google" id="ProtNLM"/>
    </source>
</evidence>
<organism evidence="2 3">
    <name type="scientific">Pseudooctadecabacter jejudonensis</name>
    <dbReference type="NCBI Taxonomy" id="1391910"/>
    <lineage>
        <taxon>Bacteria</taxon>
        <taxon>Pseudomonadati</taxon>
        <taxon>Pseudomonadota</taxon>
        <taxon>Alphaproteobacteria</taxon>
        <taxon>Rhodobacterales</taxon>
        <taxon>Paracoccaceae</taxon>
        <taxon>Pseudooctadecabacter</taxon>
    </lineage>
</organism>
<name>A0A1Y5SHE9_9RHOB</name>
<accession>A0A1Y5SHE9</accession>
<dbReference type="RefSeq" id="WP_085864428.1">
    <property type="nucleotide sequence ID" value="NZ_FWFT01000003.1"/>
</dbReference>
<dbReference type="AlphaFoldDB" id="A0A1Y5SHE9"/>
<keyword evidence="1" id="KW-1133">Transmembrane helix</keyword>
<keyword evidence="1" id="KW-0472">Membrane</keyword>
<evidence type="ECO:0000256" key="1">
    <source>
        <dbReference type="SAM" id="Phobius"/>
    </source>
</evidence>
<dbReference type="OrthoDB" id="7907064at2"/>
<evidence type="ECO:0000313" key="3">
    <source>
        <dbReference type="Proteomes" id="UP000193623"/>
    </source>
</evidence>
<feature type="transmembrane region" description="Helical" evidence="1">
    <location>
        <begin position="27"/>
        <end position="48"/>
    </location>
</feature>
<reference evidence="2 3" key="1">
    <citation type="submission" date="2017-03" db="EMBL/GenBank/DDBJ databases">
        <authorList>
            <person name="Afonso C.L."/>
            <person name="Miller P.J."/>
            <person name="Scott M.A."/>
            <person name="Spackman E."/>
            <person name="Goraichik I."/>
            <person name="Dimitrov K.M."/>
            <person name="Suarez D.L."/>
            <person name="Swayne D.E."/>
        </authorList>
    </citation>
    <scope>NUCLEOTIDE SEQUENCE [LARGE SCALE GENOMIC DNA]</scope>
    <source>
        <strain evidence="2 3">CECT 8397</strain>
    </source>
</reference>